<feature type="compositionally biased region" description="Low complexity" evidence="1">
    <location>
        <begin position="58"/>
        <end position="67"/>
    </location>
</feature>
<evidence type="ECO:0000256" key="1">
    <source>
        <dbReference type="SAM" id="MobiDB-lite"/>
    </source>
</evidence>
<protein>
    <submittedName>
        <fullName evidence="3">(raccoon dog) hypothetical protein</fullName>
    </submittedName>
</protein>
<gene>
    <name evidence="3" type="ORF">NYPRO_LOCUS17571</name>
</gene>
<proteinExistence type="predicted"/>
<sequence length="162" mass="17818">MRFRDSSPSRRPKLLHCKHTCCSVGLQQRRTSHKDVRCLRCWGITKLPPGSPCPSSPTTPRSWRSSPFGSRPSTPRASSDFPAKGCYMLPLPISKERALLSPSRRVVTIPGEHQPQQGGRGDRHLVPGVHCDPVACVLVFLLGIALHNLSCIAKRFTVISCG</sequence>
<organism evidence="3 4">
    <name type="scientific">Nyctereutes procyonoides</name>
    <name type="common">Raccoon dog</name>
    <name type="synonym">Canis procyonoides</name>
    <dbReference type="NCBI Taxonomy" id="34880"/>
    <lineage>
        <taxon>Eukaryota</taxon>
        <taxon>Metazoa</taxon>
        <taxon>Chordata</taxon>
        <taxon>Craniata</taxon>
        <taxon>Vertebrata</taxon>
        <taxon>Euteleostomi</taxon>
        <taxon>Mammalia</taxon>
        <taxon>Eutheria</taxon>
        <taxon>Laurasiatheria</taxon>
        <taxon>Carnivora</taxon>
        <taxon>Caniformia</taxon>
        <taxon>Canidae</taxon>
        <taxon>Nyctereutes</taxon>
    </lineage>
</organism>
<reference evidence="3" key="1">
    <citation type="submission" date="2020-12" db="EMBL/GenBank/DDBJ databases">
        <authorList>
            <consortium name="Molecular Ecology Group"/>
        </authorList>
    </citation>
    <scope>NUCLEOTIDE SEQUENCE</scope>
    <source>
        <strain evidence="3">TBG_1078</strain>
    </source>
</reference>
<name>A0A811Z550_NYCPR</name>
<dbReference type="GO" id="GO:0016567">
    <property type="term" value="P:protein ubiquitination"/>
    <property type="evidence" value="ECO:0007669"/>
    <property type="project" value="UniProtKB-UniPathway"/>
</dbReference>
<feature type="domain" description="E3 ubiquitin-protein ligase RNF152 C-terminal" evidence="2">
    <location>
        <begin position="134"/>
        <end position="162"/>
    </location>
</feature>
<comment type="caution">
    <text evidence="3">The sequence shown here is derived from an EMBL/GenBank/DDBJ whole genome shotgun (WGS) entry which is preliminary data.</text>
</comment>
<dbReference type="AlphaFoldDB" id="A0A811Z550"/>
<accession>A0A811Z550</accession>
<feature type="region of interest" description="Disordered" evidence="1">
    <location>
        <begin position="50"/>
        <end position="82"/>
    </location>
</feature>
<dbReference type="EMBL" id="CAJHUB010000760">
    <property type="protein sequence ID" value="CAD7684778.1"/>
    <property type="molecule type" value="Genomic_DNA"/>
</dbReference>
<evidence type="ECO:0000313" key="3">
    <source>
        <dbReference type="EMBL" id="CAD7684778.1"/>
    </source>
</evidence>
<dbReference type="Proteomes" id="UP000645828">
    <property type="component" value="Unassembled WGS sequence"/>
</dbReference>
<evidence type="ECO:0000313" key="4">
    <source>
        <dbReference type="Proteomes" id="UP000645828"/>
    </source>
</evidence>
<dbReference type="InterPro" id="IPR045744">
    <property type="entry name" value="RNF152_C"/>
</dbReference>
<keyword evidence="4" id="KW-1185">Reference proteome</keyword>
<evidence type="ECO:0000259" key="2">
    <source>
        <dbReference type="Pfam" id="PF19325"/>
    </source>
</evidence>
<dbReference type="GO" id="GO:0061630">
    <property type="term" value="F:ubiquitin protein ligase activity"/>
    <property type="evidence" value="ECO:0007669"/>
    <property type="project" value="InterPro"/>
</dbReference>
<dbReference type="Pfam" id="PF19325">
    <property type="entry name" value="RNF152_C"/>
    <property type="match status" value="1"/>
</dbReference>
<dbReference type="UniPathway" id="UPA00143"/>